<gene>
    <name evidence="2" type="ORF">QTL97_00215</name>
</gene>
<dbReference type="InterPro" id="IPR029442">
    <property type="entry name" value="GyrI-like"/>
</dbReference>
<organism evidence="2 3">
    <name type="scientific">Sporosarcina thermotolerans</name>
    <dbReference type="NCBI Taxonomy" id="633404"/>
    <lineage>
        <taxon>Bacteria</taxon>
        <taxon>Bacillati</taxon>
        <taxon>Bacillota</taxon>
        <taxon>Bacilli</taxon>
        <taxon>Bacillales</taxon>
        <taxon>Caryophanaceae</taxon>
        <taxon>Sporosarcina</taxon>
    </lineage>
</organism>
<dbReference type="SMART" id="SM00871">
    <property type="entry name" value="AraC_E_bind"/>
    <property type="match status" value="1"/>
</dbReference>
<sequence length="158" mass="18384">MTLIPSPDKVVRELDELKLVGYRVLCSGDDYLAEIPKASLRLNERLSEIKHVVNSSEQIGAFVVESETECMDGYWVCVEVKVFEDIPAGMVTLTVPSQRYASFRHKGSNFEIVQSYNELHRWIEDNNFNRLKNKWHLEKFYKWGNAEKLDVELLDTIE</sequence>
<evidence type="ECO:0000259" key="1">
    <source>
        <dbReference type="SMART" id="SM00871"/>
    </source>
</evidence>
<dbReference type="SUPFAM" id="SSF55136">
    <property type="entry name" value="Probable bacterial effector-binding domain"/>
    <property type="match status" value="1"/>
</dbReference>
<dbReference type="Pfam" id="PF06445">
    <property type="entry name" value="GyrI-like"/>
    <property type="match status" value="1"/>
</dbReference>
<proteinExistence type="predicted"/>
<name>A0AAW9A6N7_9BACL</name>
<evidence type="ECO:0000313" key="3">
    <source>
        <dbReference type="Proteomes" id="UP001271648"/>
    </source>
</evidence>
<dbReference type="AlphaFoldDB" id="A0AAW9A6N7"/>
<dbReference type="InterPro" id="IPR011256">
    <property type="entry name" value="Reg_factor_effector_dom_sf"/>
</dbReference>
<accession>A0AAW9A6N7</accession>
<dbReference type="EMBL" id="JAUBDJ010000001">
    <property type="protein sequence ID" value="MDW0115363.1"/>
    <property type="molecule type" value="Genomic_DNA"/>
</dbReference>
<dbReference type="InterPro" id="IPR010499">
    <property type="entry name" value="AraC_E-bd"/>
</dbReference>
<keyword evidence="3" id="KW-1185">Reference proteome</keyword>
<dbReference type="Proteomes" id="UP001271648">
    <property type="component" value="Unassembled WGS sequence"/>
</dbReference>
<comment type="caution">
    <text evidence="2">The sequence shown here is derived from an EMBL/GenBank/DDBJ whole genome shotgun (WGS) entry which is preliminary data.</text>
</comment>
<dbReference type="RefSeq" id="WP_283731998.1">
    <property type="nucleotide sequence ID" value="NZ_CP125968.1"/>
</dbReference>
<protein>
    <submittedName>
        <fullName evidence="2">GyrI-like domain-containing protein</fullName>
    </submittedName>
</protein>
<reference evidence="2 3" key="1">
    <citation type="submission" date="2023-06" db="EMBL/GenBank/DDBJ databases">
        <title>Sporosarcina sp. nov., isolated from Korean traditional fermented seafood 'Jeotgal'.</title>
        <authorList>
            <person name="Yang A.I."/>
            <person name="Shin N.-R."/>
        </authorList>
    </citation>
    <scope>NUCLEOTIDE SEQUENCE [LARGE SCALE GENOMIC DNA]</scope>
    <source>
        <strain evidence="2 3">KCTC43456</strain>
    </source>
</reference>
<dbReference type="Gene3D" id="3.20.80.10">
    <property type="entry name" value="Regulatory factor, effector binding domain"/>
    <property type="match status" value="1"/>
</dbReference>
<evidence type="ECO:0000313" key="2">
    <source>
        <dbReference type="EMBL" id="MDW0115363.1"/>
    </source>
</evidence>
<feature type="domain" description="AraC effector-binding" evidence="1">
    <location>
        <begin position="7"/>
        <end position="158"/>
    </location>
</feature>